<dbReference type="CDD" id="cd08195">
    <property type="entry name" value="DHQS"/>
    <property type="match status" value="1"/>
</dbReference>
<evidence type="ECO:0000256" key="2">
    <source>
        <dbReference type="ARBA" id="ARBA00001911"/>
    </source>
</evidence>
<dbReference type="PANTHER" id="PTHR43622:SF7">
    <property type="entry name" value="3-DEHYDROQUINATE SYNTHASE, CHLOROPLASTIC"/>
    <property type="match status" value="1"/>
</dbReference>
<dbReference type="GO" id="GO:0009423">
    <property type="term" value="P:chorismate biosynthetic process"/>
    <property type="evidence" value="ECO:0007669"/>
    <property type="project" value="UniProtKB-UniRule"/>
</dbReference>
<keyword evidence="18" id="KW-0170">Cobalt</keyword>
<evidence type="ECO:0000256" key="14">
    <source>
        <dbReference type="ARBA" id="ARBA00022833"/>
    </source>
</evidence>
<comment type="similarity">
    <text evidence="7">Belongs to the sugar phosphate cyclases superfamily. Dehydroquinate synthase family.</text>
</comment>
<evidence type="ECO:0000256" key="11">
    <source>
        <dbReference type="ARBA" id="ARBA00022605"/>
    </source>
</evidence>
<comment type="pathway">
    <text evidence="6">Metabolic intermediate biosynthesis; chorismate biosynthesis; chorismate from D-erythrose 4-phosphate and phosphoenolpyruvate: step 2/7.</text>
</comment>
<name>A0A5M6DH06_9BACT</name>
<dbReference type="Gene3D" id="1.20.1090.10">
    <property type="entry name" value="Dehydroquinate synthase-like - alpha domain"/>
    <property type="match status" value="1"/>
</dbReference>
<evidence type="ECO:0000256" key="13">
    <source>
        <dbReference type="ARBA" id="ARBA00022741"/>
    </source>
</evidence>
<keyword evidence="16" id="KW-0057">Aromatic amino acid biosynthesis</keyword>
<comment type="catalytic activity">
    <reaction evidence="1">
        <text>7-phospho-2-dehydro-3-deoxy-D-arabino-heptonate = 3-dehydroquinate + phosphate</text>
        <dbReference type="Rhea" id="RHEA:21968"/>
        <dbReference type="ChEBI" id="CHEBI:32364"/>
        <dbReference type="ChEBI" id="CHEBI:43474"/>
        <dbReference type="ChEBI" id="CHEBI:58394"/>
        <dbReference type="EC" id="4.2.3.4"/>
    </reaction>
</comment>
<keyword evidence="10" id="KW-0963">Cytoplasm</keyword>
<evidence type="ECO:0000256" key="9">
    <source>
        <dbReference type="ARBA" id="ARBA00017684"/>
    </source>
</evidence>
<keyword evidence="13" id="KW-0547">Nucleotide-binding</keyword>
<evidence type="ECO:0000313" key="23">
    <source>
        <dbReference type="Proteomes" id="UP000323426"/>
    </source>
</evidence>
<dbReference type="EMBL" id="VWSF01000006">
    <property type="protein sequence ID" value="KAA5546811.1"/>
    <property type="molecule type" value="Genomic_DNA"/>
</dbReference>
<comment type="cofactor">
    <cofactor evidence="3">
        <name>Co(2+)</name>
        <dbReference type="ChEBI" id="CHEBI:48828"/>
    </cofactor>
</comment>
<evidence type="ECO:0000256" key="15">
    <source>
        <dbReference type="ARBA" id="ARBA00023027"/>
    </source>
</evidence>
<dbReference type="GO" id="GO:0000166">
    <property type="term" value="F:nucleotide binding"/>
    <property type="evidence" value="ECO:0007669"/>
    <property type="project" value="UniProtKB-KW"/>
</dbReference>
<protein>
    <recommendedName>
        <fullName evidence="9 19">3-dehydroquinate synthase</fullName>
        <ecNumber evidence="8 19">4.2.3.4</ecNumber>
    </recommendedName>
</protein>
<dbReference type="InterPro" id="IPR016037">
    <property type="entry name" value="DHQ_synth_AroB"/>
</dbReference>
<dbReference type="EC" id="4.2.3.4" evidence="8 19"/>
<evidence type="ECO:0000256" key="10">
    <source>
        <dbReference type="ARBA" id="ARBA00022490"/>
    </source>
</evidence>
<evidence type="ECO:0000256" key="16">
    <source>
        <dbReference type="ARBA" id="ARBA00023141"/>
    </source>
</evidence>
<evidence type="ECO:0000256" key="3">
    <source>
        <dbReference type="ARBA" id="ARBA00001941"/>
    </source>
</evidence>
<dbReference type="InterPro" id="IPR030960">
    <property type="entry name" value="DHQS/DOIS_N"/>
</dbReference>
<keyword evidence="15" id="KW-0520">NAD</keyword>
<dbReference type="InterPro" id="IPR030963">
    <property type="entry name" value="DHQ_synth_fam"/>
</dbReference>
<keyword evidence="23" id="KW-1185">Reference proteome</keyword>
<evidence type="ECO:0000259" key="20">
    <source>
        <dbReference type="Pfam" id="PF01761"/>
    </source>
</evidence>
<evidence type="ECO:0000256" key="8">
    <source>
        <dbReference type="ARBA" id="ARBA00013031"/>
    </source>
</evidence>
<keyword evidence="11" id="KW-0028">Amino-acid biosynthesis</keyword>
<comment type="cofactor">
    <cofactor evidence="2">
        <name>NAD(+)</name>
        <dbReference type="ChEBI" id="CHEBI:57540"/>
    </cofactor>
</comment>
<evidence type="ECO:0000256" key="6">
    <source>
        <dbReference type="ARBA" id="ARBA00004661"/>
    </source>
</evidence>
<dbReference type="InterPro" id="IPR056179">
    <property type="entry name" value="DHQS_C"/>
</dbReference>
<evidence type="ECO:0000256" key="5">
    <source>
        <dbReference type="ARBA" id="ARBA00004496"/>
    </source>
</evidence>
<feature type="domain" description="3-dehydroquinate synthase N-terminal" evidence="20">
    <location>
        <begin position="53"/>
        <end position="165"/>
    </location>
</feature>
<evidence type="ECO:0000256" key="18">
    <source>
        <dbReference type="ARBA" id="ARBA00023285"/>
    </source>
</evidence>
<evidence type="ECO:0000256" key="4">
    <source>
        <dbReference type="ARBA" id="ARBA00003485"/>
    </source>
</evidence>
<dbReference type="PIRSF" id="PIRSF001455">
    <property type="entry name" value="DHQ_synth"/>
    <property type="match status" value="1"/>
</dbReference>
<proteinExistence type="inferred from homology"/>
<evidence type="ECO:0000313" key="22">
    <source>
        <dbReference type="EMBL" id="KAA5546811.1"/>
    </source>
</evidence>
<dbReference type="Pfam" id="PF01761">
    <property type="entry name" value="DHQ_synthase"/>
    <property type="match status" value="1"/>
</dbReference>
<dbReference type="AlphaFoldDB" id="A0A5M6DH06"/>
<dbReference type="NCBIfam" id="TIGR01357">
    <property type="entry name" value="aroB"/>
    <property type="match status" value="1"/>
</dbReference>
<dbReference type="GO" id="GO:0009073">
    <property type="term" value="P:aromatic amino acid family biosynthetic process"/>
    <property type="evidence" value="ECO:0007669"/>
    <property type="project" value="UniProtKB-KW"/>
</dbReference>
<dbReference type="Proteomes" id="UP000323426">
    <property type="component" value="Unassembled WGS sequence"/>
</dbReference>
<dbReference type="Gene3D" id="3.40.50.1970">
    <property type="match status" value="1"/>
</dbReference>
<dbReference type="Pfam" id="PF24621">
    <property type="entry name" value="DHQS_C"/>
    <property type="match status" value="1"/>
</dbReference>
<comment type="caution">
    <text evidence="22">The sequence shown here is derived from an EMBL/GenBank/DDBJ whole genome shotgun (WGS) entry which is preliminary data.</text>
</comment>
<comment type="function">
    <text evidence="4">Catalyzes the conversion of 3-deoxy-D-arabino-heptulosonate 7-phosphate (DAHP) to dehydroquinate (DHQ).</text>
</comment>
<dbReference type="SUPFAM" id="SSF56796">
    <property type="entry name" value="Dehydroquinate synthase-like"/>
    <property type="match status" value="1"/>
</dbReference>
<dbReference type="PANTHER" id="PTHR43622">
    <property type="entry name" value="3-DEHYDROQUINATE SYNTHASE"/>
    <property type="match status" value="1"/>
</dbReference>
<organism evidence="22 23">
    <name type="scientific">Adhaeribacter rhizoryzae</name>
    <dbReference type="NCBI Taxonomy" id="2607907"/>
    <lineage>
        <taxon>Bacteria</taxon>
        <taxon>Pseudomonadati</taxon>
        <taxon>Bacteroidota</taxon>
        <taxon>Cytophagia</taxon>
        <taxon>Cytophagales</taxon>
        <taxon>Hymenobacteraceae</taxon>
        <taxon>Adhaeribacter</taxon>
    </lineage>
</organism>
<evidence type="ECO:0000256" key="12">
    <source>
        <dbReference type="ARBA" id="ARBA00022723"/>
    </source>
</evidence>
<gene>
    <name evidence="22" type="primary">aroB</name>
    <name evidence="22" type="ORF">F0145_09960</name>
</gene>
<accession>A0A5M6DH06</accession>
<feature type="domain" description="3-dehydroquinate synthase C-terminal" evidence="21">
    <location>
        <begin position="167"/>
        <end position="308"/>
    </location>
</feature>
<evidence type="ECO:0000256" key="1">
    <source>
        <dbReference type="ARBA" id="ARBA00001393"/>
    </source>
</evidence>
<evidence type="ECO:0000259" key="21">
    <source>
        <dbReference type="Pfam" id="PF24621"/>
    </source>
</evidence>
<dbReference type="InterPro" id="IPR050071">
    <property type="entry name" value="Dehydroquinate_synthase"/>
</dbReference>
<dbReference type="GO" id="GO:0003856">
    <property type="term" value="F:3-dehydroquinate synthase activity"/>
    <property type="evidence" value="ECO:0007669"/>
    <property type="project" value="UniProtKB-UniRule"/>
</dbReference>
<keyword evidence="14" id="KW-0862">Zinc</keyword>
<evidence type="ECO:0000256" key="7">
    <source>
        <dbReference type="ARBA" id="ARBA00005412"/>
    </source>
</evidence>
<sequence length="345" mass="38394">MFENIHIGKDSLTELGEFLKNRAFDKIVVLTDENTYNHCYPHVEPILPPHHLIKVKSGEIHKNLQTCEQIWEELTEQQLSRWSVLVNLGGGVIGDMGGFCAGVFKRGIYFVQVPTTLLSQVDASVGGKTGVDFRGFKNHLGVFQEPLKVFIYPDFLQTLPLAELKSGYAEIIKHWLIRKKESFETQKNIGLLTEDWTGLITESVGIKAEVVAADPLERGLRKILNFGHTVGHALETYRLEKPGQALLHGEAIAVGIICESYLSQQRGLLTSEEVTQIELFITSIYEKVEITADSVPAIAALALQDKKNTGSVIKCTLLQGIGNAVYDQVITLADIQDSLNYYRSL</sequence>
<dbReference type="GO" id="GO:0005737">
    <property type="term" value="C:cytoplasm"/>
    <property type="evidence" value="ECO:0007669"/>
    <property type="project" value="UniProtKB-SubCell"/>
</dbReference>
<comment type="subcellular location">
    <subcellularLocation>
        <location evidence="5">Cytoplasm</location>
    </subcellularLocation>
</comment>
<keyword evidence="17 22" id="KW-0456">Lyase</keyword>
<evidence type="ECO:0000256" key="17">
    <source>
        <dbReference type="ARBA" id="ARBA00023239"/>
    </source>
</evidence>
<keyword evidence="12" id="KW-0479">Metal-binding</keyword>
<evidence type="ECO:0000256" key="19">
    <source>
        <dbReference type="NCBIfam" id="TIGR01357"/>
    </source>
</evidence>
<reference evidence="22 23" key="1">
    <citation type="submission" date="2019-09" db="EMBL/GenBank/DDBJ databases">
        <title>Genome sequence and assembly of Adhaeribacter sp.</title>
        <authorList>
            <person name="Chhetri G."/>
        </authorList>
    </citation>
    <scope>NUCLEOTIDE SEQUENCE [LARGE SCALE GENOMIC DNA]</scope>
    <source>
        <strain evidence="22 23">DK36</strain>
    </source>
</reference>
<dbReference type="GO" id="GO:0046872">
    <property type="term" value="F:metal ion binding"/>
    <property type="evidence" value="ECO:0007669"/>
    <property type="project" value="UniProtKB-KW"/>
</dbReference>
<dbReference type="GO" id="GO:0008652">
    <property type="term" value="P:amino acid biosynthetic process"/>
    <property type="evidence" value="ECO:0007669"/>
    <property type="project" value="UniProtKB-KW"/>
</dbReference>